<comment type="caution">
    <text evidence="6">The sequence shown here is derived from an EMBL/GenBank/DDBJ whole genome shotgun (WGS) entry which is preliminary data.</text>
</comment>
<accession>A0ABT1XLZ4</accession>
<evidence type="ECO:0000256" key="4">
    <source>
        <dbReference type="ARBA" id="ARBA00022840"/>
    </source>
</evidence>
<proteinExistence type="inferred from homology"/>
<dbReference type="RefSeq" id="WP_257512509.1">
    <property type="nucleotide sequence ID" value="NZ_JANKHG010000018.1"/>
</dbReference>
<keyword evidence="3" id="KW-0547">Nucleotide-binding</keyword>
<keyword evidence="6" id="KW-0418">Kinase</keyword>
<evidence type="ECO:0000256" key="3">
    <source>
        <dbReference type="ARBA" id="ARBA00022741"/>
    </source>
</evidence>
<dbReference type="Proteomes" id="UP001165267">
    <property type="component" value="Unassembled WGS sequence"/>
</dbReference>
<dbReference type="PANTHER" id="PTHR43851">
    <property type="match status" value="1"/>
</dbReference>
<dbReference type="EMBL" id="JANKHG010000018">
    <property type="protein sequence ID" value="MCR2747287.1"/>
    <property type="molecule type" value="Genomic_DNA"/>
</dbReference>
<gene>
    <name evidence="6" type="ORF">NSP04_11560</name>
</gene>
<keyword evidence="2" id="KW-0808">Transferase</keyword>
<dbReference type="Pfam" id="PF03109">
    <property type="entry name" value="ABC1"/>
    <property type="match status" value="1"/>
</dbReference>
<dbReference type="InterPro" id="IPR004147">
    <property type="entry name" value="ABC1_dom"/>
</dbReference>
<organism evidence="6 7">
    <name type="scientific">Limnobacter parvus</name>
    <dbReference type="NCBI Taxonomy" id="2939690"/>
    <lineage>
        <taxon>Bacteria</taxon>
        <taxon>Pseudomonadati</taxon>
        <taxon>Pseudomonadota</taxon>
        <taxon>Betaproteobacteria</taxon>
        <taxon>Burkholderiales</taxon>
        <taxon>Burkholderiaceae</taxon>
        <taxon>Limnobacter</taxon>
    </lineage>
</organism>
<keyword evidence="4" id="KW-0067">ATP-binding</keyword>
<dbReference type="GO" id="GO:0016301">
    <property type="term" value="F:kinase activity"/>
    <property type="evidence" value="ECO:0007669"/>
    <property type="project" value="UniProtKB-KW"/>
</dbReference>
<dbReference type="InterPro" id="IPR011009">
    <property type="entry name" value="Kinase-like_dom_sf"/>
</dbReference>
<evidence type="ECO:0000256" key="1">
    <source>
        <dbReference type="ARBA" id="ARBA00009670"/>
    </source>
</evidence>
<comment type="similarity">
    <text evidence="1">Belongs to the protein kinase superfamily. ADCK protein kinase family.</text>
</comment>
<dbReference type="InterPro" id="IPR051409">
    <property type="entry name" value="Atypical_kinase_ADCK"/>
</dbReference>
<feature type="domain" description="ABC1 atypical kinase-like" evidence="5">
    <location>
        <begin position="105"/>
        <end position="343"/>
    </location>
</feature>
<name>A0ABT1XLZ4_9BURK</name>
<dbReference type="CDD" id="cd13970">
    <property type="entry name" value="ABC1_ADCK3"/>
    <property type="match status" value="1"/>
</dbReference>
<protein>
    <submittedName>
        <fullName evidence="6">AarF/ABC1/UbiB kinase family protein</fullName>
    </submittedName>
</protein>
<dbReference type="InterPro" id="IPR034646">
    <property type="entry name" value="ADCK3_dom"/>
</dbReference>
<reference evidence="6" key="1">
    <citation type="submission" date="2022-07" db="EMBL/GenBank/DDBJ databases">
        <authorList>
            <person name="Xamxidin M."/>
        </authorList>
    </citation>
    <scope>NUCLEOTIDE SEQUENCE</scope>
    <source>
        <strain evidence="6">YS8-69</strain>
    </source>
</reference>
<evidence type="ECO:0000313" key="6">
    <source>
        <dbReference type="EMBL" id="MCR2747287.1"/>
    </source>
</evidence>
<evidence type="ECO:0000259" key="5">
    <source>
        <dbReference type="Pfam" id="PF03109"/>
    </source>
</evidence>
<dbReference type="PANTHER" id="PTHR43851:SF3">
    <property type="entry name" value="COENZYME Q8"/>
    <property type="match status" value="1"/>
</dbReference>
<evidence type="ECO:0000313" key="7">
    <source>
        <dbReference type="Proteomes" id="UP001165267"/>
    </source>
</evidence>
<sequence>MSSSNKPPVTKNANESAVPAGRFARLSRFGALATTVAGSVVKNGTKQLAQGKRPKLSSLLMTPKNAMRVADQLAQLRGAAMKLGQLVSMDAGDMLPPQLAEIMAKLRQDAKHMPRKQLLAVLEKEWGENWDERVREFNLTPIAAASIGQVHEAISLTGEKLAIKIQYPGVRDSIDSDIDNVATILRFTGLVPKTFDLAALLAEAKKQLHEEADYLREAECIVKYTEALGEDERFEIPTVDASLTTRGILAMRYVEGVPIEQMAHATQPVRDKIATTMFELLFKELLGMRLMQTDPNFANYRYNPKTGKVVLLDFGATRSFNKELVDGYVDVMKAAQASSRSQMEKAGLRIGYFDSTTKPYHRDLVLDLMELACIPLCTEGVFDFGNTDLAAKIRDKGFELGEDRKFWHAPPIDCLFIHRKLGGLFLLVTRLKARVDVGACVVSGAVVARV</sequence>
<evidence type="ECO:0000256" key="2">
    <source>
        <dbReference type="ARBA" id="ARBA00022679"/>
    </source>
</evidence>
<dbReference type="SUPFAM" id="SSF56112">
    <property type="entry name" value="Protein kinase-like (PK-like)"/>
    <property type="match status" value="1"/>
</dbReference>
<keyword evidence="7" id="KW-1185">Reference proteome</keyword>